<reference evidence="1" key="1">
    <citation type="submission" date="2016-11" db="EMBL/GenBank/DDBJ databases">
        <title>The genome sequence of Colletotrichum cuscutae.</title>
        <authorList>
            <person name="Baroncelli R."/>
        </authorList>
    </citation>
    <scope>NUCLEOTIDE SEQUENCE</scope>
    <source>
        <strain evidence="1">IMI 304802</strain>
    </source>
</reference>
<evidence type="ECO:0000313" key="1">
    <source>
        <dbReference type="EMBL" id="KAK1452613.1"/>
    </source>
</evidence>
<evidence type="ECO:0000313" key="2">
    <source>
        <dbReference type="Proteomes" id="UP001239213"/>
    </source>
</evidence>
<dbReference type="Proteomes" id="UP001239213">
    <property type="component" value="Unassembled WGS sequence"/>
</dbReference>
<gene>
    <name evidence="1" type="ORF">CCUS01_10844</name>
</gene>
<dbReference type="EMBL" id="MPDP01000296">
    <property type="protein sequence ID" value="KAK1452613.1"/>
    <property type="molecule type" value="Genomic_DNA"/>
</dbReference>
<dbReference type="AlphaFoldDB" id="A0AAI9UAU2"/>
<sequence>MFPHREGRNKKAPQSSESIAVVAVRSIAWAGAGSRCYHIIKMYDKRYISPSLPRHYSTCTSCPCAARPKPRPPRLPNFPSPQIIIPSFFGFPVAHHPSPARFGPCQTADLHHYQPSSCLCAPTERDDSLAS</sequence>
<keyword evidence="2" id="KW-1185">Reference proteome</keyword>
<proteinExistence type="predicted"/>
<comment type="caution">
    <text evidence="1">The sequence shown here is derived from an EMBL/GenBank/DDBJ whole genome shotgun (WGS) entry which is preliminary data.</text>
</comment>
<name>A0AAI9UAU2_9PEZI</name>
<accession>A0AAI9UAU2</accession>
<protein>
    <submittedName>
        <fullName evidence="1">Uncharacterized protein</fullName>
    </submittedName>
</protein>
<organism evidence="1 2">
    <name type="scientific">Colletotrichum cuscutae</name>
    <dbReference type="NCBI Taxonomy" id="1209917"/>
    <lineage>
        <taxon>Eukaryota</taxon>
        <taxon>Fungi</taxon>
        <taxon>Dikarya</taxon>
        <taxon>Ascomycota</taxon>
        <taxon>Pezizomycotina</taxon>
        <taxon>Sordariomycetes</taxon>
        <taxon>Hypocreomycetidae</taxon>
        <taxon>Glomerellales</taxon>
        <taxon>Glomerellaceae</taxon>
        <taxon>Colletotrichum</taxon>
        <taxon>Colletotrichum acutatum species complex</taxon>
    </lineage>
</organism>